<dbReference type="EMBL" id="GBXM01041509">
    <property type="protein sequence ID" value="JAH67068.1"/>
    <property type="molecule type" value="Transcribed_RNA"/>
</dbReference>
<dbReference type="AlphaFoldDB" id="A0A0E9UQ25"/>
<reference evidence="1" key="2">
    <citation type="journal article" date="2015" name="Fish Shellfish Immunol.">
        <title>Early steps in the European eel (Anguilla anguilla)-Vibrio vulnificus interaction in the gills: Role of the RtxA13 toxin.</title>
        <authorList>
            <person name="Callol A."/>
            <person name="Pajuelo D."/>
            <person name="Ebbesson L."/>
            <person name="Teles M."/>
            <person name="MacKenzie S."/>
            <person name="Amaro C."/>
        </authorList>
    </citation>
    <scope>NUCLEOTIDE SEQUENCE</scope>
</reference>
<evidence type="ECO:0000313" key="1">
    <source>
        <dbReference type="EMBL" id="JAH67068.1"/>
    </source>
</evidence>
<accession>A0A0E9UQ25</accession>
<reference evidence="1" key="1">
    <citation type="submission" date="2014-11" db="EMBL/GenBank/DDBJ databases">
        <authorList>
            <person name="Amaro Gonzalez C."/>
        </authorList>
    </citation>
    <scope>NUCLEOTIDE SEQUENCE</scope>
</reference>
<name>A0A0E9UQ25_ANGAN</name>
<organism evidence="1">
    <name type="scientific">Anguilla anguilla</name>
    <name type="common">European freshwater eel</name>
    <name type="synonym">Muraena anguilla</name>
    <dbReference type="NCBI Taxonomy" id="7936"/>
    <lineage>
        <taxon>Eukaryota</taxon>
        <taxon>Metazoa</taxon>
        <taxon>Chordata</taxon>
        <taxon>Craniata</taxon>
        <taxon>Vertebrata</taxon>
        <taxon>Euteleostomi</taxon>
        <taxon>Actinopterygii</taxon>
        <taxon>Neopterygii</taxon>
        <taxon>Teleostei</taxon>
        <taxon>Anguilliformes</taxon>
        <taxon>Anguillidae</taxon>
        <taxon>Anguilla</taxon>
    </lineage>
</organism>
<protein>
    <submittedName>
        <fullName evidence="1">Uncharacterized protein</fullName>
    </submittedName>
</protein>
<proteinExistence type="predicted"/>
<sequence length="49" mass="5642">MVVFLFCSQVNTPSSPFASVSLSHYFSSSLPWYEWLCIHSPHPMRVNPQ</sequence>